<keyword evidence="4" id="KW-0472">Membrane</keyword>
<feature type="transmembrane region" description="Helical" evidence="4">
    <location>
        <begin position="137"/>
        <end position="154"/>
    </location>
</feature>
<name>A0AAV2DAZ8_9ROSI</name>
<dbReference type="EMBL" id="OZ034815">
    <property type="protein sequence ID" value="CAL1371031.1"/>
    <property type="molecule type" value="Genomic_DNA"/>
</dbReference>
<dbReference type="InterPro" id="IPR001611">
    <property type="entry name" value="Leu-rich_rpt"/>
</dbReference>
<dbReference type="PANTHER" id="PTHR48062">
    <property type="entry name" value="RECEPTOR-LIKE PROTEIN 14"/>
    <property type="match status" value="1"/>
</dbReference>
<evidence type="ECO:0000313" key="6">
    <source>
        <dbReference type="Proteomes" id="UP001497516"/>
    </source>
</evidence>
<dbReference type="AlphaFoldDB" id="A0AAV2DAZ8"/>
<accession>A0AAV2DAZ8</accession>
<dbReference type="InterPro" id="IPR051502">
    <property type="entry name" value="RLP_Defense_Trigger"/>
</dbReference>
<keyword evidence="3" id="KW-0677">Repeat</keyword>
<dbReference type="Pfam" id="PF00560">
    <property type="entry name" value="LRR_1"/>
    <property type="match status" value="1"/>
</dbReference>
<feature type="transmembrane region" description="Helical" evidence="4">
    <location>
        <begin position="109"/>
        <end position="130"/>
    </location>
</feature>
<protein>
    <submittedName>
        <fullName evidence="5">Uncharacterized protein</fullName>
    </submittedName>
</protein>
<keyword evidence="4" id="KW-1133">Transmembrane helix</keyword>
<keyword evidence="4" id="KW-0812">Transmembrane</keyword>
<gene>
    <name evidence="5" type="ORF">LTRI10_LOCUS13117</name>
</gene>
<dbReference type="InterPro" id="IPR032675">
    <property type="entry name" value="LRR_dom_sf"/>
</dbReference>
<evidence type="ECO:0000256" key="4">
    <source>
        <dbReference type="SAM" id="Phobius"/>
    </source>
</evidence>
<keyword evidence="6" id="KW-1185">Reference proteome</keyword>
<dbReference type="Proteomes" id="UP001497516">
    <property type="component" value="Chromosome 2"/>
</dbReference>
<dbReference type="SUPFAM" id="SSF52058">
    <property type="entry name" value="L domain-like"/>
    <property type="match status" value="1"/>
</dbReference>
<keyword evidence="2" id="KW-0433">Leucine-rich repeat</keyword>
<sequence>MGSIPVIIANLSQIESLDLSHNNLGGVIPSQLTKLHSISTFSIAYNNLSGKCPRKIAQFNTFDEDIYLGNPLLDCTLPLMTPNPLVRPTTYHGDEEGEGEGGFIDMESFYIGGLVSYVIVLLVIASVLRINPYWRRVWFYCADVALTTCYYFVVDHLPVPTRYKVWEPRI</sequence>
<evidence type="ECO:0000256" key="1">
    <source>
        <dbReference type="ARBA" id="ARBA00009592"/>
    </source>
</evidence>
<evidence type="ECO:0000313" key="5">
    <source>
        <dbReference type="EMBL" id="CAL1371031.1"/>
    </source>
</evidence>
<organism evidence="5 6">
    <name type="scientific">Linum trigynum</name>
    <dbReference type="NCBI Taxonomy" id="586398"/>
    <lineage>
        <taxon>Eukaryota</taxon>
        <taxon>Viridiplantae</taxon>
        <taxon>Streptophyta</taxon>
        <taxon>Embryophyta</taxon>
        <taxon>Tracheophyta</taxon>
        <taxon>Spermatophyta</taxon>
        <taxon>Magnoliopsida</taxon>
        <taxon>eudicotyledons</taxon>
        <taxon>Gunneridae</taxon>
        <taxon>Pentapetalae</taxon>
        <taxon>rosids</taxon>
        <taxon>fabids</taxon>
        <taxon>Malpighiales</taxon>
        <taxon>Linaceae</taxon>
        <taxon>Linum</taxon>
    </lineage>
</organism>
<comment type="similarity">
    <text evidence="1">Belongs to the RLP family.</text>
</comment>
<reference evidence="5 6" key="1">
    <citation type="submission" date="2024-04" db="EMBL/GenBank/DDBJ databases">
        <authorList>
            <person name="Fracassetti M."/>
        </authorList>
    </citation>
    <scope>NUCLEOTIDE SEQUENCE [LARGE SCALE GENOMIC DNA]</scope>
</reference>
<evidence type="ECO:0000256" key="3">
    <source>
        <dbReference type="ARBA" id="ARBA00022737"/>
    </source>
</evidence>
<evidence type="ECO:0000256" key="2">
    <source>
        <dbReference type="ARBA" id="ARBA00022614"/>
    </source>
</evidence>
<dbReference type="Gene3D" id="3.80.10.10">
    <property type="entry name" value="Ribonuclease Inhibitor"/>
    <property type="match status" value="1"/>
</dbReference>
<proteinExistence type="inferred from homology"/>
<dbReference type="PANTHER" id="PTHR48062:SF21">
    <property type="entry name" value="RECEPTOR-LIKE PROTEIN 12"/>
    <property type="match status" value="1"/>
</dbReference>